<organism evidence="2 3">
    <name type="scientific">Chitinophaga defluvii</name>
    <dbReference type="NCBI Taxonomy" id="3163343"/>
    <lineage>
        <taxon>Bacteria</taxon>
        <taxon>Pseudomonadati</taxon>
        <taxon>Bacteroidota</taxon>
        <taxon>Chitinophagia</taxon>
        <taxon>Chitinophagales</taxon>
        <taxon>Chitinophagaceae</taxon>
        <taxon>Chitinophaga</taxon>
    </lineage>
</organism>
<comment type="caution">
    <text evidence="2">The sequence shown here is derived from an EMBL/GenBank/DDBJ whole genome shotgun (WGS) entry which is preliminary data.</text>
</comment>
<gene>
    <name evidence="2" type="ORF">ABR189_23670</name>
</gene>
<dbReference type="InterPro" id="IPR013022">
    <property type="entry name" value="Xyl_isomerase-like_TIM-brl"/>
</dbReference>
<accession>A0ABV2TBJ7</accession>
<evidence type="ECO:0000313" key="2">
    <source>
        <dbReference type="EMBL" id="MET7000411.1"/>
    </source>
</evidence>
<keyword evidence="2" id="KW-0413">Isomerase</keyword>
<evidence type="ECO:0000313" key="3">
    <source>
        <dbReference type="Proteomes" id="UP001549749"/>
    </source>
</evidence>
<dbReference type="InterPro" id="IPR050312">
    <property type="entry name" value="IolE/XylAMocC-like"/>
</dbReference>
<dbReference type="PANTHER" id="PTHR12110:SF53">
    <property type="entry name" value="BLR5974 PROTEIN"/>
    <property type="match status" value="1"/>
</dbReference>
<dbReference type="SUPFAM" id="SSF51658">
    <property type="entry name" value="Xylose isomerase-like"/>
    <property type="match status" value="1"/>
</dbReference>
<protein>
    <submittedName>
        <fullName evidence="2">Sugar phosphate isomerase/epimerase family protein</fullName>
    </submittedName>
</protein>
<dbReference type="Pfam" id="PF01261">
    <property type="entry name" value="AP_endonuc_2"/>
    <property type="match status" value="1"/>
</dbReference>
<reference evidence="2 3" key="1">
    <citation type="submission" date="2024-06" db="EMBL/GenBank/DDBJ databases">
        <title>Chitinophaga defluvii sp. nov., isolated from municipal sewage.</title>
        <authorList>
            <person name="Zhang L."/>
        </authorList>
    </citation>
    <scope>NUCLEOTIDE SEQUENCE [LARGE SCALE GENOMIC DNA]</scope>
    <source>
        <strain evidence="2 3">H8</strain>
    </source>
</reference>
<dbReference type="Proteomes" id="UP001549749">
    <property type="component" value="Unassembled WGS sequence"/>
</dbReference>
<feature type="domain" description="Xylose isomerase-like TIM barrel" evidence="1">
    <location>
        <begin position="51"/>
        <end position="279"/>
    </location>
</feature>
<evidence type="ECO:0000259" key="1">
    <source>
        <dbReference type="Pfam" id="PF01261"/>
    </source>
</evidence>
<proteinExistence type="predicted"/>
<sequence>MMHRRAVIKTLSVLAGSYCIPLPAYAMLKKRFRIGACDWSIGRANQPAAMQTAREIGLDGVQVSLGSAANNMHLREPAVQALYQQAAAAAGVSIAGLAIGELNNIPYKSDPRTEQWVSDSIDVASTLGCKVVLLAFFGNGDLKNDAAGQQEVIHRLRQVAPKAEKAGIYLGIESWLSAAEHMTILDAVGSSHVKVYYDVANAHKMGYDIYQEIRWLGKNICEFHAKEYGQLLGKGPIDFRQVHQAMEDIGYRGWLQIEDAVPPGATMLESYQANQAFLRTVFPE</sequence>
<keyword evidence="3" id="KW-1185">Reference proteome</keyword>
<dbReference type="PANTHER" id="PTHR12110">
    <property type="entry name" value="HYDROXYPYRUVATE ISOMERASE"/>
    <property type="match status" value="1"/>
</dbReference>
<name>A0ABV2TBJ7_9BACT</name>
<dbReference type="RefSeq" id="WP_354662970.1">
    <property type="nucleotide sequence ID" value="NZ_JBEXAC010000002.1"/>
</dbReference>
<dbReference type="GO" id="GO:0016853">
    <property type="term" value="F:isomerase activity"/>
    <property type="evidence" value="ECO:0007669"/>
    <property type="project" value="UniProtKB-KW"/>
</dbReference>
<dbReference type="InterPro" id="IPR036237">
    <property type="entry name" value="Xyl_isomerase-like_sf"/>
</dbReference>
<dbReference type="EMBL" id="JBEXAC010000002">
    <property type="protein sequence ID" value="MET7000411.1"/>
    <property type="molecule type" value="Genomic_DNA"/>
</dbReference>
<dbReference type="Gene3D" id="3.20.20.150">
    <property type="entry name" value="Divalent-metal-dependent TIM barrel enzymes"/>
    <property type="match status" value="1"/>
</dbReference>